<dbReference type="EMBL" id="MCIF01000002">
    <property type="protein sequence ID" value="RAQ94869.1"/>
    <property type="molecule type" value="Genomic_DNA"/>
</dbReference>
<dbReference type="PANTHER" id="PTHR12213">
    <property type="entry name" value="CORRINOID ADENOSYLTRANSFERASE"/>
    <property type="match status" value="1"/>
</dbReference>
<comment type="catalytic activity">
    <reaction evidence="12 14">
        <text>2 cob(II)yrinate a,c diamide + reduced [electron-transfer flavoprotein] + 2 ATP = 2 adenosylcob(III)yrinate a,c-diamide + 2 triphosphate + oxidized [electron-transfer flavoprotein] + 3 H(+)</text>
        <dbReference type="Rhea" id="RHEA:11528"/>
        <dbReference type="Rhea" id="RHEA-COMP:10685"/>
        <dbReference type="Rhea" id="RHEA-COMP:10686"/>
        <dbReference type="ChEBI" id="CHEBI:15378"/>
        <dbReference type="ChEBI" id="CHEBI:18036"/>
        <dbReference type="ChEBI" id="CHEBI:30616"/>
        <dbReference type="ChEBI" id="CHEBI:57692"/>
        <dbReference type="ChEBI" id="CHEBI:58307"/>
        <dbReference type="ChEBI" id="CHEBI:58503"/>
        <dbReference type="ChEBI" id="CHEBI:58537"/>
        <dbReference type="EC" id="2.5.1.17"/>
    </reaction>
</comment>
<dbReference type="InterPro" id="IPR016030">
    <property type="entry name" value="CblAdoTrfase-like"/>
</dbReference>
<dbReference type="SUPFAM" id="SSF89028">
    <property type="entry name" value="Cobalamin adenosyltransferase-like"/>
    <property type="match status" value="1"/>
</dbReference>
<gene>
    <name evidence="17" type="ORF">A4R35_04925</name>
</gene>
<proteinExistence type="inferred from homology"/>
<evidence type="ECO:0000256" key="10">
    <source>
        <dbReference type="ARBA" id="ARBA00033334"/>
    </source>
</evidence>
<dbReference type="EC" id="2.5.1.17" evidence="3 14"/>
<dbReference type="RefSeq" id="WP_112427121.1">
    <property type="nucleotide sequence ID" value="NZ_MCIF01000002.1"/>
</dbReference>
<evidence type="ECO:0000256" key="7">
    <source>
        <dbReference type="ARBA" id="ARBA00022741"/>
    </source>
</evidence>
<evidence type="ECO:0000256" key="3">
    <source>
        <dbReference type="ARBA" id="ARBA00012454"/>
    </source>
</evidence>
<evidence type="ECO:0000259" key="16">
    <source>
        <dbReference type="Pfam" id="PF01923"/>
    </source>
</evidence>
<dbReference type="InterPro" id="IPR036451">
    <property type="entry name" value="CblAdoTrfase-like_sf"/>
</dbReference>
<dbReference type="OrthoDB" id="9778896at2"/>
<dbReference type="Pfam" id="PF01923">
    <property type="entry name" value="Cob_adeno_trans"/>
    <property type="match status" value="1"/>
</dbReference>
<evidence type="ECO:0000256" key="9">
    <source>
        <dbReference type="ARBA" id="ARBA00031529"/>
    </source>
</evidence>
<feature type="region of interest" description="Disordered" evidence="15">
    <location>
        <begin position="1"/>
        <end position="25"/>
    </location>
</feature>
<keyword evidence="8 14" id="KW-0067">ATP-binding</keyword>
<accession>A0A328VDD8</accession>
<keyword evidence="7 14" id="KW-0547">Nucleotide-binding</keyword>
<feature type="domain" description="Cobalamin adenosyltransferase-like" evidence="16">
    <location>
        <begin position="5"/>
        <end position="168"/>
    </location>
</feature>
<dbReference type="GO" id="GO:0005524">
    <property type="term" value="F:ATP binding"/>
    <property type="evidence" value="ECO:0007669"/>
    <property type="project" value="UniProtKB-UniRule"/>
</dbReference>
<dbReference type="PANTHER" id="PTHR12213:SF0">
    <property type="entry name" value="CORRINOID ADENOSYLTRANSFERASE MMAB"/>
    <property type="match status" value="1"/>
</dbReference>
<dbReference type="NCBIfam" id="TIGR00636">
    <property type="entry name" value="PduO_Nterm"/>
    <property type="match status" value="1"/>
</dbReference>
<evidence type="ECO:0000256" key="4">
    <source>
        <dbReference type="ARBA" id="ARBA00020963"/>
    </source>
</evidence>
<keyword evidence="5 14" id="KW-0169">Cobalamin biosynthesis</keyword>
<evidence type="ECO:0000256" key="8">
    <source>
        <dbReference type="ARBA" id="ARBA00022840"/>
    </source>
</evidence>
<dbReference type="UniPathway" id="UPA00148">
    <property type="reaction ID" value="UER00233"/>
</dbReference>
<dbReference type="Gene3D" id="1.20.1200.10">
    <property type="entry name" value="Cobalamin adenosyltransferase-like"/>
    <property type="match status" value="1"/>
</dbReference>
<keyword evidence="6 14" id="KW-0808">Transferase</keyword>
<reference evidence="17 18" key="1">
    <citation type="submission" date="2016-08" db="EMBL/GenBank/DDBJ databases">
        <title>Analysis of Carbohydrate Active Enzymes in Thermogemmatispora T81 Reveals Carbohydrate Degradation Ability.</title>
        <authorList>
            <person name="Tomazini A."/>
            <person name="Lal S."/>
            <person name="Stott M."/>
            <person name="Henrissat B."/>
            <person name="Polikarpov I."/>
            <person name="Sparling R."/>
            <person name="Levin D.B."/>
        </authorList>
    </citation>
    <scope>NUCLEOTIDE SEQUENCE [LARGE SCALE GENOMIC DNA]</scope>
    <source>
        <strain evidence="17 18">T81</strain>
    </source>
</reference>
<evidence type="ECO:0000313" key="17">
    <source>
        <dbReference type="EMBL" id="RAQ94869.1"/>
    </source>
</evidence>
<evidence type="ECO:0000256" key="14">
    <source>
        <dbReference type="RuleBase" id="RU366026"/>
    </source>
</evidence>
<evidence type="ECO:0000256" key="12">
    <source>
        <dbReference type="ARBA" id="ARBA00048555"/>
    </source>
</evidence>
<dbReference type="GO" id="GO:0009236">
    <property type="term" value="P:cobalamin biosynthetic process"/>
    <property type="evidence" value="ECO:0007669"/>
    <property type="project" value="UniProtKB-UniRule"/>
</dbReference>
<comment type="similarity">
    <text evidence="2 14">Belongs to the Cob(I)alamin adenosyltransferase family.</text>
</comment>
<dbReference type="GO" id="GO:0008817">
    <property type="term" value="F:corrinoid adenosyltransferase activity"/>
    <property type="evidence" value="ECO:0007669"/>
    <property type="project" value="UniProtKB-UniRule"/>
</dbReference>
<evidence type="ECO:0000256" key="5">
    <source>
        <dbReference type="ARBA" id="ARBA00022573"/>
    </source>
</evidence>
<evidence type="ECO:0000256" key="15">
    <source>
        <dbReference type="SAM" id="MobiDB-lite"/>
    </source>
</evidence>
<evidence type="ECO:0000256" key="13">
    <source>
        <dbReference type="ARBA" id="ARBA00048692"/>
    </source>
</evidence>
<evidence type="ECO:0000256" key="2">
    <source>
        <dbReference type="ARBA" id="ARBA00007487"/>
    </source>
</evidence>
<organism evidence="17 18">
    <name type="scientific">Thermogemmatispora tikiterensis</name>
    <dbReference type="NCBI Taxonomy" id="1825093"/>
    <lineage>
        <taxon>Bacteria</taxon>
        <taxon>Bacillati</taxon>
        <taxon>Chloroflexota</taxon>
        <taxon>Ktedonobacteria</taxon>
        <taxon>Thermogemmatisporales</taxon>
        <taxon>Thermogemmatisporaceae</taxon>
        <taxon>Thermogemmatispora</taxon>
    </lineage>
</organism>
<evidence type="ECO:0000313" key="18">
    <source>
        <dbReference type="Proteomes" id="UP000248706"/>
    </source>
</evidence>
<comment type="catalytic activity">
    <reaction evidence="13 14">
        <text>2 cob(II)alamin + reduced [electron-transfer flavoprotein] + 2 ATP = 2 adenosylcob(III)alamin + 2 triphosphate + oxidized [electron-transfer flavoprotein] + 3 H(+)</text>
        <dbReference type="Rhea" id="RHEA:28671"/>
        <dbReference type="Rhea" id="RHEA-COMP:10685"/>
        <dbReference type="Rhea" id="RHEA-COMP:10686"/>
        <dbReference type="ChEBI" id="CHEBI:15378"/>
        <dbReference type="ChEBI" id="CHEBI:16304"/>
        <dbReference type="ChEBI" id="CHEBI:18036"/>
        <dbReference type="ChEBI" id="CHEBI:18408"/>
        <dbReference type="ChEBI" id="CHEBI:30616"/>
        <dbReference type="ChEBI" id="CHEBI:57692"/>
        <dbReference type="ChEBI" id="CHEBI:58307"/>
        <dbReference type="EC" id="2.5.1.17"/>
    </reaction>
</comment>
<keyword evidence="18" id="KW-1185">Reference proteome</keyword>
<dbReference type="InterPro" id="IPR029499">
    <property type="entry name" value="PduO-typ"/>
</dbReference>
<evidence type="ECO:0000256" key="6">
    <source>
        <dbReference type="ARBA" id="ARBA00022679"/>
    </source>
</evidence>
<comment type="pathway">
    <text evidence="1 14">Cofactor biosynthesis; adenosylcobalamin biosynthesis; adenosylcobalamin from cob(II)yrinate a,c-diamide: step 2/7.</text>
</comment>
<sequence length="193" mass="21443">MAKVTTHGGDTGYTGLLGEQRVPKYDPRPETFGTIDEATSALGLARAVARDPRVKDLIYRLQQDLYLLMGELATPPENYEKIGLRITAEHVQRLEAEAEQLKREVEIPNRFIIPGDTLDGAALDFARTVIRRAERLAVKLLHDGVIHNGEVIRYLNRLSDVVFILARSVEVRSSLATLPGREPRQASDSSSAE</sequence>
<evidence type="ECO:0000256" key="11">
    <source>
        <dbReference type="ARBA" id="ARBA00033354"/>
    </source>
</evidence>
<name>A0A328VDD8_9CHLR</name>
<comment type="caution">
    <text evidence="17">The sequence shown here is derived from an EMBL/GenBank/DDBJ whole genome shotgun (WGS) entry which is preliminary data.</text>
</comment>
<protein>
    <recommendedName>
        <fullName evidence="4 14">Corrinoid adenosyltransferase</fullName>
        <ecNumber evidence="3 14">2.5.1.17</ecNumber>
    </recommendedName>
    <alternativeName>
        <fullName evidence="9 14">Cob(II)alamin adenosyltransferase</fullName>
    </alternativeName>
    <alternativeName>
        <fullName evidence="11 14">Cob(II)yrinic acid a,c-diamide adenosyltransferase</fullName>
    </alternativeName>
    <alternativeName>
        <fullName evidence="10 14">Cobinamide/cobalamin adenosyltransferase</fullName>
    </alternativeName>
</protein>
<dbReference type="AlphaFoldDB" id="A0A328VDD8"/>
<dbReference type="Proteomes" id="UP000248706">
    <property type="component" value="Unassembled WGS sequence"/>
</dbReference>
<evidence type="ECO:0000256" key="1">
    <source>
        <dbReference type="ARBA" id="ARBA00005121"/>
    </source>
</evidence>